<sequence length="270" mass="29243">MIRLLSLTALPLAMFGAWAAPLAAESYDCLMDPSEAIELASPVAGMLEAVTVDLGDRVTKGQEVAQLISAVEESTVEILELRANSTGVVDAQARQVDMMERRYARVVSLFERGITTQEALDQIESELISAQSLLLQAELNRDLALKELARAKISLGQRTIYSPIDGLVRERVLVGGEYVDADDHILKLVRLDPLRIEAFLPVSLYGKVGVGDHALVHPAEPLHGEYNAVVISVDPVFDAASATFVLVLELPNPDGTLPAGHRCRLELVKG</sequence>
<evidence type="ECO:0000259" key="3">
    <source>
        <dbReference type="Pfam" id="PF25973"/>
    </source>
</evidence>
<dbReference type="GO" id="GO:1990281">
    <property type="term" value="C:efflux pump complex"/>
    <property type="evidence" value="ECO:0007669"/>
    <property type="project" value="TreeGrafter"/>
</dbReference>
<dbReference type="Gene3D" id="1.10.287.470">
    <property type="entry name" value="Helix hairpin bin"/>
    <property type="match status" value="1"/>
</dbReference>
<accession>A0A1M7CN94</accession>
<gene>
    <name evidence="4" type="ORF">SAMN05444414_1285</name>
</gene>
<evidence type="ECO:0000313" key="5">
    <source>
        <dbReference type="Proteomes" id="UP000184191"/>
    </source>
</evidence>
<dbReference type="InterPro" id="IPR058647">
    <property type="entry name" value="BSH_CzcB-like"/>
</dbReference>
<evidence type="ECO:0000256" key="2">
    <source>
        <dbReference type="SAM" id="SignalP"/>
    </source>
</evidence>
<evidence type="ECO:0000256" key="1">
    <source>
        <dbReference type="ARBA" id="ARBA00009477"/>
    </source>
</evidence>
<dbReference type="NCBIfam" id="TIGR01730">
    <property type="entry name" value="RND_mfp"/>
    <property type="match status" value="1"/>
</dbReference>
<evidence type="ECO:0000313" key="4">
    <source>
        <dbReference type="EMBL" id="SHL68736.1"/>
    </source>
</evidence>
<dbReference type="STRING" id="1054996.SAMN05444414_1285"/>
<feature type="chain" id="PRO_5012568035" evidence="2">
    <location>
        <begin position="20"/>
        <end position="270"/>
    </location>
</feature>
<dbReference type="Proteomes" id="UP000184191">
    <property type="component" value="Unassembled WGS sequence"/>
</dbReference>
<dbReference type="EMBL" id="FRBN01000028">
    <property type="protein sequence ID" value="SHL68736.1"/>
    <property type="molecule type" value="Genomic_DNA"/>
</dbReference>
<proteinExistence type="inferred from homology"/>
<keyword evidence="2" id="KW-0732">Signal</keyword>
<dbReference type="Pfam" id="PF25973">
    <property type="entry name" value="BSH_CzcB"/>
    <property type="match status" value="1"/>
</dbReference>
<protein>
    <submittedName>
        <fullName evidence="4">RND family efflux transporter, MFP subunit</fullName>
    </submittedName>
</protein>
<dbReference type="SUPFAM" id="SSF111369">
    <property type="entry name" value="HlyD-like secretion proteins"/>
    <property type="match status" value="1"/>
</dbReference>
<feature type="signal peptide" evidence="2">
    <location>
        <begin position="1"/>
        <end position="19"/>
    </location>
</feature>
<dbReference type="OrthoDB" id="9791520at2"/>
<dbReference type="PANTHER" id="PTHR30469:SF15">
    <property type="entry name" value="HLYD FAMILY OF SECRETION PROTEINS"/>
    <property type="match status" value="1"/>
</dbReference>
<dbReference type="AlphaFoldDB" id="A0A1M7CN94"/>
<dbReference type="PANTHER" id="PTHR30469">
    <property type="entry name" value="MULTIDRUG RESISTANCE PROTEIN MDTA"/>
    <property type="match status" value="1"/>
</dbReference>
<dbReference type="Gene3D" id="2.40.50.100">
    <property type="match status" value="1"/>
</dbReference>
<keyword evidence="5" id="KW-1185">Reference proteome</keyword>
<feature type="domain" description="CzcB-like barrel-sandwich hybrid" evidence="3">
    <location>
        <begin position="39"/>
        <end position="187"/>
    </location>
</feature>
<organism evidence="4 5">
    <name type="scientific">Roseovarius marisflavi</name>
    <dbReference type="NCBI Taxonomy" id="1054996"/>
    <lineage>
        <taxon>Bacteria</taxon>
        <taxon>Pseudomonadati</taxon>
        <taxon>Pseudomonadota</taxon>
        <taxon>Alphaproteobacteria</taxon>
        <taxon>Rhodobacterales</taxon>
        <taxon>Roseobacteraceae</taxon>
        <taxon>Roseovarius</taxon>
    </lineage>
</organism>
<comment type="similarity">
    <text evidence="1">Belongs to the membrane fusion protein (MFP) (TC 8.A.1) family.</text>
</comment>
<dbReference type="InterPro" id="IPR006143">
    <property type="entry name" value="RND_pump_MFP"/>
</dbReference>
<name>A0A1M7CN94_9RHOB</name>
<dbReference type="GO" id="GO:0015562">
    <property type="term" value="F:efflux transmembrane transporter activity"/>
    <property type="evidence" value="ECO:0007669"/>
    <property type="project" value="TreeGrafter"/>
</dbReference>
<dbReference type="Gene3D" id="2.40.30.170">
    <property type="match status" value="1"/>
</dbReference>
<reference evidence="5" key="1">
    <citation type="submission" date="2016-11" db="EMBL/GenBank/DDBJ databases">
        <authorList>
            <person name="Varghese N."/>
            <person name="Submissions S."/>
        </authorList>
    </citation>
    <scope>NUCLEOTIDE SEQUENCE [LARGE SCALE GENOMIC DNA]</scope>
    <source>
        <strain evidence="5">DSM 29327</strain>
    </source>
</reference>
<dbReference type="RefSeq" id="WP_073200201.1">
    <property type="nucleotide sequence ID" value="NZ_FRBN01000028.1"/>
</dbReference>